<dbReference type="AlphaFoldDB" id="A0A975FQC4"/>
<reference evidence="5" key="1">
    <citation type="submission" date="2021-03" db="EMBL/GenBank/DDBJ databases">
        <title>Agromyces archimandritus sp. nov., isolated from the cockroach Archimandrita tessellata.</title>
        <authorList>
            <person name="Guzman J."/>
            <person name="Ortuzar M."/>
            <person name="Poehlein A."/>
            <person name="Daniel R."/>
            <person name="Trujillo M."/>
            <person name="Vilcinskas A."/>
        </authorList>
    </citation>
    <scope>NUCLEOTIDE SEQUENCE</scope>
    <source>
        <strain evidence="5">G127AT</strain>
    </source>
</reference>
<keyword evidence="3" id="KW-1133">Transmembrane helix</keyword>
<accession>A0A975FQC4</accession>
<dbReference type="RefSeq" id="WP_210901277.1">
    <property type="nucleotide sequence ID" value="NZ_CP071696.1"/>
</dbReference>
<evidence type="ECO:0000256" key="3">
    <source>
        <dbReference type="SAM" id="Phobius"/>
    </source>
</evidence>
<protein>
    <submittedName>
        <fullName evidence="5">Threonine/serine exporter family protein</fullName>
    </submittedName>
</protein>
<proteinExistence type="inferred from homology"/>
<organism evidence="5 6">
    <name type="scientific">Agromyces archimandritae</name>
    <dbReference type="NCBI Taxonomy" id="2781962"/>
    <lineage>
        <taxon>Bacteria</taxon>
        <taxon>Bacillati</taxon>
        <taxon>Actinomycetota</taxon>
        <taxon>Actinomycetes</taxon>
        <taxon>Micrococcales</taxon>
        <taxon>Microbacteriaceae</taxon>
        <taxon>Agromyces</taxon>
    </lineage>
</organism>
<dbReference type="GO" id="GO:0022857">
    <property type="term" value="F:transmembrane transporter activity"/>
    <property type="evidence" value="ECO:0007669"/>
    <property type="project" value="InterPro"/>
</dbReference>
<dbReference type="InterPro" id="IPR051361">
    <property type="entry name" value="ThrE/Ser_Exporter"/>
</dbReference>
<dbReference type="EMBL" id="CP071696">
    <property type="protein sequence ID" value="QTX05882.1"/>
    <property type="molecule type" value="Genomic_DNA"/>
</dbReference>
<evidence type="ECO:0000313" key="6">
    <source>
        <dbReference type="Proteomes" id="UP000671914"/>
    </source>
</evidence>
<feature type="transmembrane region" description="Helical" evidence="3">
    <location>
        <begin position="268"/>
        <end position="285"/>
    </location>
</feature>
<dbReference type="PANTHER" id="PTHR31082:SF4">
    <property type="entry name" value="PHEROMONE-REGULATED MEMBRANE PROTEIN 10"/>
    <property type="match status" value="1"/>
</dbReference>
<feature type="transmembrane region" description="Helical" evidence="3">
    <location>
        <begin position="229"/>
        <end position="253"/>
    </location>
</feature>
<dbReference type="InterPro" id="IPR010619">
    <property type="entry name" value="ThrE-like_N"/>
</dbReference>
<dbReference type="Pfam" id="PF06738">
    <property type="entry name" value="ThrE"/>
    <property type="match status" value="1"/>
</dbReference>
<dbReference type="KEGG" id="aarc:G127AT_06725"/>
<name>A0A975FQC4_9MICO</name>
<keyword evidence="3" id="KW-0472">Membrane</keyword>
<evidence type="ECO:0000259" key="4">
    <source>
        <dbReference type="Pfam" id="PF06738"/>
    </source>
</evidence>
<gene>
    <name evidence="5" type="ORF">G127AT_06725</name>
</gene>
<feature type="domain" description="Threonine/serine exporter-like N-terminal" evidence="4">
    <location>
        <begin position="13"/>
        <end position="247"/>
    </location>
</feature>
<feature type="transmembrane region" description="Helical" evidence="3">
    <location>
        <begin position="167"/>
        <end position="188"/>
    </location>
</feature>
<dbReference type="PANTHER" id="PTHR31082">
    <property type="entry name" value="PHEROMONE-REGULATED MEMBRANE PROTEIN 10"/>
    <property type="match status" value="1"/>
</dbReference>
<evidence type="ECO:0000256" key="2">
    <source>
        <dbReference type="SAM" id="MobiDB-lite"/>
    </source>
</evidence>
<feature type="transmembrane region" description="Helical" evidence="3">
    <location>
        <begin position="346"/>
        <end position="370"/>
    </location>
</feature>
<feature type="compositionally biased region" description="Polar residues" evidence="2">
    <location>
        <begin position="445"/>
        <end position="455"/>
    </location>
</feature>
<evidence type="ECO:0000313" key="5">
    <source>
        <dbReference type="EMBL" id="QTX05882.1"/>
    </source>
</evidence>
<feature type="region of interest" description="Disordered" evidence="2">
    <location>
        <begin position="443"/>
        <end position="482"/>
    </location>
</feature>
<feature type="transmembrane region" description="Helical" evidence="3">
    <location>
        <begin position="292"/>
        <end position="309"/>
    </location>
</feature>
<comment type="similarity">
    <text evidence="1">Belongs to the ThrE exporter (TC 2.A.79) family.</text>
</comment>
<dbReference type="Proteomes" id="UP000671914">
    <property type="component" value="Chromosome"/>
</dbReference>
<sequence length="482" mass="50118">MAEPVDRAVLRRFLLGLAEGMNAARASVEQTRETMGRVARAYGEGGTDFVVLPTLILVQTGDGDERRLSMRSATTANFRFDQVDALYRLIASAERGGIDPAAGIRRLNEIGAMRPHFGWVLRTLGHAILTAGLALMLVPSWQSLAIAAVLGGLLGALKLVRSQALQLVLPVVAAFVSALAVFLIALHFPVGDPIRVLIAPLATFLPGALLTTGTMELAEKQMVAGASRLMMGLVQLALLAFGIIAAGTIVGVADDSYEPAKGAAQLPWWVPVIGVVLYAVGTYLHHSAPARTFGWVLLVLLVAYAAQTLGSLAGAAVSGFVGALAMTPLVLWISGLPRGVPSQLTFLPGFSLLVPGSAGVIGLTSAVGAAGGLGDFAAAMVSVMSIALGVLIGTALFRVARTGAEELFHIDMPAEGPPHPWQRLATAFSRPFLGRRRRRRLRLIGNSQQGRSGSAPSGAPPADSEGAAPAAGPGIHSPEDAR</sequence>
<feature type="transmembrane region" description="Helical" evidence="3">
    <location>
        <begin position="376"/>
        <end position="397"/>
    </location>
</feature>
<feature type="transmembrane region" description="Helical" evidence="3">
    <location>
        <begin position="144"/>
        <end position="160"/>
    </location>
</feature>
<evidence type="ECO:0000256" key="1">
    <source>
        <dbReference type="ARBA" id="ARBA00034125"/>
    </source>
</evidence>
<feature type="transmembrane region" description="Helical" evidence="3">
    <location>
        <begin position="194"/>
        <end position="217"/>
    </location>
</feature>
<keyword evidence="3" id="KW-0812">Transmembrane</keyword>
<feature type="transmembrane region" description="Helical" evidence="3">
    <location>
        <begin position="315"/>
        <end position="334"/>
    </location>
</feature>
<keyword evidence="6" id="KW-1185">Reference proteome</keyword>